<dbReference type="SUPFAM" id="SSF55021">
    <property type="entry name" value="ACT-like"/>
    <property type="match status" value="1"/>
</dbReference>
<evidence type="ECO:0000256" key="1">
    <source>
        <dbReference type="ARBA" id="ARBA00022448"/>
    </source>
</evidence>
<dbReference type="Gene3D" id="3.30.70.260">
    <property type="match status" value="1"/>
</dbReference>
<dbReference type="InterPro" id="IPR017871">
    <property type="entry name" value="ABC_transporter-like_CS"/>
</dbReference>
<dbReference type="InterPro" id="IPR003593">
    <property type="entry name" value="AAA+_ATPase"/>
</dbReference>
<protein>
    <submittedName>
        <fullName evidence="9">ATPase component (AbcC)</fullName>
    </submittedName>
</protein>
<dbReference type="Proteomes" id="UP001314261">
    <property type="component" value="Unassembled WGS sequence"/>
</dbReference>
<evidence type="ECO:0000256" key="6">
    <source>
        <dbReference type="ARBA" id="ARBA00022970"/>
    </source>
</evidence>
<keyword evidence="7" id="KW-0472">Membrane</keyword>
<keyword evidence="3" id="KW-0547">Nucleotide-binding</keyword>
<evidence type="ECO:0000259" key="8">
    <source>
        <dbReference type="PROSITE" id="PS50893"/>
    </source>
</evidence>
<keyword evidence="1" id="KW-0813">Transport</keyword>
<dbReference type="InterPro" id="IPR027417">
    <property type="entry name" value="P-loop_NTPase"/>
</dbReference>
<evidence type="ECO:0000256" key="5">
    <source>
        <dbReference type="ARBA" id="ARBA00022967"/>
    </source>
</evidence>
<dbReference type="InterPro" id="IPR045865">
    <property type="entry name" value="ACT-like_dom_sf"/>
</dbReference>
<dbReference type="EMBL" id="CAUZLR010000004">
    <property type="protein sequence ID" value="CAK1237987.1"/>
    <property type="molecule type" value="Genomic_DNA"/>
</dbReference>
<dbReference type="Gene3D" id="3.40.50.300">
    <property type="entry name" value="P-loop containing nucleotide triphosphate hydrolases"/>
    <property type="match status" value="1"/>
</dbReference>
<evidence type="ECO:0000256" key="2">
    <source>
        <dbReference type="ARBA" id="ARBA00022475"/>
    </source>
</evidence>
<evidence type="ECO:0000313" key="9">
    <source>
        <dbReference type="EMBL" id="CAK1237987.1"/>
    </source>
</evidence>
<keyword evidence="2" id="KW-1003">Cell membrane</keyword>
<evidence type="ECO:0000256" key="7">
    <source>
        <dbReference type="ARBA" id="ARBA00023136"/>
    </source>
</evidence>
<dbReference type="PROSITE" id="PS00211">
    <property type="entry name" value="ABC_TRANSPORTER_1"/>
    <property type="match status" value="1"/>
</dbReference>
<evidence type="ECO:0000313" key="10">
    <source>
        <dbReference type="Proteomes" id="UP001314261"/>
    </source>
</evidence>
<dbReference type="Pfam" id="PF09383">
    <property type="entry name" value="NIL"/>
    <property type="match status" value="1"/>
</dbReference>
<dbReference type="RefSeq" id="WP_248657123.1">
    <property type="nucleotide sequence ID" value="NZ_CAUZLR010000004.1"/>
</dbReference>
<proteinExistence type="predicted"/>
<dbReference type="SMART" id="SM00382">
    <property type="entry name" value="AAA"/>
    <property type="match status" value="1"/>
</dbReference>
<dbReference type="PANTHER" id="PTHR43166">
    <property type="entry name" value="AMINO ACID IMPORT ATP-BINDING PROTEIN"/>
    <property type="match status" value="1"/>
</dbReference>
<dbReference type="InterPro" id="IPR018449">
    <property type="entry name" value="NIL_domain"/>
</dbReference>
<comment type="caution">
    <text evidence="9">The sequence shown here is derived from an EMBL/GenBank/DDBJ whole genome shotgun (WGS) entry which is preliminary data.</text>
</comment>
<evidence type="ECO:0000256" key="4">
    <source>
        <dbReference type="ARBA" id="ARBA00022840"/>
    </source>
</evidence>
<dbReference type="PANTHER" id="PTHR43166:SF30">
    <property type="entry name" value="METHIONINE IMPORT ATP-BINDING PROTEIN METN"/>
    <property type="match status" value="1"/>
</dbReference>
<dbReference type="SMART" id="SM00930">
    <property type="entry name" value="NIL"/>
    <property type="match status" value="1"/>
</dbReference>
<gene>
    <name evidence="9" type="ORF">R54839_PPFHFPJH_00758</name>
</gene>
<evidence type="ECO:0000256" key="3">
    <source>
        <dbReference type="ARBA" id="ARBA00022741"/>
    </source>
</evidence>
<dbReference type="SUPFAM" id="SSF52540">
    <property type="entry name" value="P-loop containing nucleoside triphosphate hydrolases"/>
    <property type="match status" value="1"/>
</dbReference>
<dbReference type="InterPro" id="IPR050086">
    <property type="entry name" value="MetN_ABC_transporter-like"/>
</dbReference>
<dbReference type="CDD" id="cd03258">
    <property type="entry name" value="ABC_MetN_methionine_transporter"/>
    <property type="match status" value="1"/>
</dbReference>
<accession>A0ABM9MT00</accession>
<name>A0ABM9MT00_9LACO</name>
<keyword evidence="5" id="KW-1278">Translocase</keyword>
<dbReference type="InterPro" id="IPR041701">
    <property type="entry name" value="MetN_ABC"/>
</dbReference>
<dbReference type="PROSITE" id="PS50893">
    <property type="entry name" value="ABC_TRANSPORTER_2"/>
    <property type="match status" value="1"/>
</dbReference>
<feature type="domain" description="ABC transporter" evidence="8">
    <location>
        <begin position="8"/>
        <end position="254"/>
    </location>
</feature>
<dbReference type="Pfam" id="PF00005">
    <property type="entry name" value="ABC_tran"/>
    <property type="match status" value="1"/>
</dbReference>
<sequence length="359" mass="39180">MTAPIISLKNIDVTFTPKGKTIHAVQDVSIDVEKGDIYGIVGYSGAGKSTLVRTVNLLQEPTTGSVTINGETIFKKEARTAAQKITGHELKEKRRKIGMIFQHFNLLNERTVEDNVLFALENSKEKEAVKKGKVAKLLELVDLSDRAKQYPSQLSGGQKQRVAIARALANDPEILISDEATSALDPKTTRQILALLKKLNDEYNLTVLLITHEMDAVKEIADKVAVMQNGRVLEKGSTLDIFTNPQAELTKEFIATATNQDQAIATITASDTIKNLPEGQVFAQLTYSGNSTNEPLITSLYQHFGIVANILYGNVEVLQGTEVGSLLVILSGEQDNFEDALDFLAARSVSVNILKGEQA</sequence>
<reference evidence="9 10" key="1">
    <citation type="submission" date="2023-10" db="EMBL/GenBank/DDBJ databases">
        <authorList>
            <person name="Botero Cardona J."/>
        </authorList>
    </citation>
    <scope>NUCLEOTIDE SEQUENCE [LARGE SCALE GENOMIC DNA]</scope>
    <source>
        <strain evidence="9 10">R-54839</strain>
    </source>
</reference>
<keyword evidence="4" id="KW-0067">ATP-binding</keyword>
<keyword evidence="6" id="KW-0029">Amino-acid transport</keyword>
<organism evidence="9 10">
    <name type="scientific">Fructobacillus fructosus</name>
    <dbReference type="NCBI Taxonomy" id="1631"/>
    <lineage>
        <taxon>Bacteria</taxon>
        <taxon>Bacillati</taxon>
        <taxon>Bacillota</taxon>
        <taxon>Bacilli</taxon>
        <taxon>Lactobacillales</taxon>
        <taxon>Lactobacillaceae</taxon>
        <taxon>Fructobacillus</taxon>
    </lineage>
</organism>
<dbReference type="InterPro" id="IPR003439">
    <property type="entry name" value="ABC_transporter-like_ATP-bd"/>
</dbReference>
<keyword evidence="10" id="KW-1185">Reference proteome</keyword>